<dbReference type="OrthoDB" id="9773478at2"/>
<dbReference type="GO" id="GO:0005975">
    <property type="term" value="P:carbohydrate metabolic process"/>
    <property type="evidence" value="ECO:0007669"/>
    <property type="project" value="InterPro"/>
</dbReference>
<proteinExistence type="inferred from homology"/>
<evidence type="ECO:0000313" key="3">
    <source>
        <dbReference type="Proteomes" id="UP000321440"/>
    </source>
</evidence>
<dbReference type="NCBIfam" id="NF003814">
    <property type="entry name" value="PRK05406.1-3"/>
    <property type="match status" value="1"/>
</dbReference>
<evidence type="ECO:0000256" key="1">
    <source>
        <dbReference type="HAMAP-Rule" id="MF_00691"/>
    </source>
</evidence>
<name>A0A511W4J3_9BACI</name>
<dbReference type="EMBL" id="BJYA01000012">
    <property type="protein sequence ID" value="GEN46005.1"/>
    <property type="molecule type" value="Genomic_DNA"/>
</dbReference>
<keyword evidence="3" id="KW-1185">Reference proteome</keyword>
<evidence type="ECO:0000313" key="2">
    <source>
        <dbReference type="EMBL" id="GEN46005.1"/>
    </source>
</evidence>
<dbReference type="AlphaFoldDB" id="A0A511W4J3"/>
<comment type="caution">
    <text evidence="2">The sequence shown here is derived from an EMBL/GenBank/DDBJ whole genome shotgun (WGS) entry which is preliminary data.</text>
</comment>
<keyword evidence="1" id="KW-0067">ATP-binding</keyword>
<comment type="function">
    <text evidence="1">Catalyzes the cleavage of 5-oxoproline to form L-glutamate coupled to the hydrolysis of ATP to ADP and inorganic phosphate.</text>
</comment>
<keyword evidence="1" id="KW-0378">Hydrolase</keyword>
<protein>
    <recommendedName>
        <fullName evidence="1">5-oxoprolinase subunit A</fullName>
        <shortName evidence="1">5-OPase subunit A</shortName>
        <ecNumber evidence="1">3.5.2.9</ecNumber>
    </recommendedName>
    <alternativeName>
        <fullName evidence="1">5-oxoprolinase (ATP-hydrolyzing) subunit A</fullName>
    </alternativeName>
</protein>
<dbReference type="Proteomes" id="UP000321440">
    <property type="component" value="Unassembled WGS sequence"/>
</dbReference>
<dbReference type="NCBIfam" id="NF003816">
    <property type="entry name" value="PRK05406.1-5"/>
    <property type="match status" value="1"/>
</dbReference>
<dbReference type="HAMAP" id="MF_00691">
    <property type="entry name" value="PxpA"/>
    <property type="match status" value="1"/>
</dbReference>
<dbReference type="SUPFAM" id="SSF88713">
    <property type="entry name" value="Glycoside hydrolase/deacetylase"/>
    <property type="match status" value="1"/>
</dbReference>
<dbReference type="GO" id="GO:0005524">
    <property type="term" value="F:ATP binding"/>
    <property type="evidence" value="ECO:0007669"/>
    <property type="project" value="UniProtKB-UniRule"/>
</dbReference>
<dbReference type="InterPro" id="IPR005501">
    <property type="entry name" value="LamB/YcsF/PxpA-like"/>
</dbReference>
<comment type="subunit">
    <text evidence="1">Forms a complex composed of PxpA, PxpB and PxpC.</text>
</comment>
<dbReference type="CDD" id="cd10787">
    <property type="entry name" value="LamB_YcsF_like"/>
    <property type="match status" value="1"/>
</dbReference>
<accession>A0A511W4J3</accession>
<dbReference type="PANTHER" id="PTHR30292">
    <property type="entry name" value="UNCHARACTERIZED PROTEIN YBGL-RELATED"/>
    <property type="match status" value="1"/>
</dbReference>
<dbReference type="Pfam" id="PF03746">
    <property type="entry name" value="LamB_YcsF"/>
    <property type="match status" value="1"/>
</dbReference>
<gene>
    <name evidence="1" type="primary">pxpA</name>
    <name evidence="2" type="ORF">AHA02nite_17810</name>
</gene>
<dbReference type="EC" id="3.5.2.9" evidence="1"/>
<dbReference type="PANTHER" id="PTHR30292:SF0">
    <property type="entry name" value="5-OXOPROLINASE SUBUNIT A"/>
    <property type="match status" value="1"/>
</dbReference>
<dbReference type="Gene3D" id="3.20.20.370">
    <property type="entry name" value="Glycoside hydrolase/deacetylase"/>
    <property type="match status" value="1"/>
</dbReference>
<reference evidence="2 3" key="1">
    <citation type="submission" date="2019-07" db="EMBL/GenBank/DDBJ databases">
        <title>Whole genome shotgun sequence of Alkalibacillus haloalkaliphilus NBRC 103110.</title>
        <authorList>
            <person name="Hosoyama A."/>
            <person name="Uohara A."/>
            <person name="Ohji S."/>
            <person name="Ichikawa N."/>
        </authorList>
    </citation>
    <scope>NUCLEOTIDE SEQUENCE [LARGE SCALE GENOMIC DNA]</scope>
    <source>
        <strain evidence="2 3">NBRC 103110</strain>
    </source>
</reference>
<comment type="similarity">
    <text evidence="1">Belongs to the LamB/PxpA family.</text>
</comment>
<keyword evidence="1" id="KW-0547">Nucleotide-binding</keyword>
<dbReference type="RefSeq" id="WP_146816424.1">
    <property type="nucleotide sequence ID" value="NZ_BJYA01000012.1"/>
</dbReference>
<dbReference type="GO" id="GO:0017168">
    <property type="term" value="F:5-oxoprolinase (ATP-hydrolyzing) activity"/>
    <property type="evidence" value="ECO:0007669"/>
    <property type="project" value="UniProtKB-UniRule"/>
</dbReference>
<organism evidence="2 3">
    <name type="scientific">Alkalibacillus haloalkaliphilus</name>
    <dbReference type="NCBI Taxonomy" id="94136"/>
    <lineage>
        <taxon>Bacteria</taxon>
        <taxon>Bacillati</taxon>
        <taxon>Bacillota</taxon>
        <taxon>Bacilli</taxon>
        <taxon>Bacillales</taxon>
        <taxon>Bacillaceae</taxon>
        <taxon>Alkalibacillus</taxon>
    </lineage>
</organism>
<sequence length="252" mass="27511">MKIDINADLGESFGQYTLGDDEKLMSVITSANVACGYHAGDYRTIPQSIKLAKAANVAIGAHPGYPDLLGFGRRNMDIPAEEVYQLVVYQVGAVRAFCMVEGVPLHHVKPHGALYNEAAKNRNLALAIAQAVKDVDPRLVLYGLANSQLIEAAKQLDLAYAPEVFADRTYTEEGLLTSRQYDGAVITSLESIKKQVSELVFEGVVTTATNKKIPMQADTLCFHGDGQSAYHHAKVIRDMLEADRVNVQAINY</sequence>
<dbReference type="InterPro" id="IPR011330">
    <property type="entry name" value="Glyco_hydro/deAcase_b/a-brl"/>
</dbReference>
<comment type="catalytic activity">
    <reaction evidence="1">
        <text>5-oxo-L-proline + ATP + 2 H2O = L-glutamate + ADP + phosphate + H(+)</text>
        <dbReference type="Rhea" id="RHEA:10348"/>
        <dbReference type="ChEBI" id="CHEBI:15377"/>
        <dbReference type="ChEBI" id="CHEBI:15378"/>
        <dbReference type="ChEBI" id="CHEBI:29985"/>
        <dbReference type="ChEBI" id="CHEBI:30616"/>
        <dbReference type="ChEBI" id="CHEBI:43474"/>
        <dbReference type="ChEBI" id="CHEBI:58402"/>
        <dbReference type="ChEBI" id="CHEBI:456216"/>
        <dbReference type="EC" id="3.5.2.9"/>
    </reaction>
</comment>